<feature type="compositionally biased region" description="Polar residues" evidence="2">
    <location>
        <begin position="363"/>
        <end position="379"/>
    </location>
</feature>
<name>A0A177T489_9BASI</name>
<dbReference type="AlphaFoldDB" id="A0A177T489"/>
<feature type="compositionally biased region" description="Low complexity" evidence="2">
    <location>
        <begin position="1"/>
        <end position="19"/>
    </location>
</feature>
<gene>
    <name evidence="3" type="ORF">A4X13_0g7785</name>
</gene>
<feature type="compositionally biased region" description="Pro residues" evidence="2">
    <location>
        <begin position="64"/>
        <end position="73"/>
    </location>
</feature>
<accession>A0A177T489</accession>
<organism evidence="3 4">
    <name type="scientific">Tilletia indica</name>
    <dbReference type="NCBI Taxonomy" id="43049"/>
    <lineage>
        <taxon>Eukaryota</taxon>
        <taxon>Fungi</taxon>
        <taxon>Dikarya</taxon>
        <taxon>Basidiomycota</taxon>
        <taxon>Ustilaginomycotina</taxon>
        <taxon>Exobasidiomycetes</taxon>
        <taxon>Tilletiales</taxon>
        <taxon>Tilletiaceae</taxon>
        <taxon>Tilletia</taxon>
    </lineage>
</organism>
<proteinExistence type="predicted"/>
<protein>
    <submittedName>
        <fullName evidence="3">Uncharacterized protein</fullName>
    </submittedName>
</protein>
<feature type="region of interest" description="Disordered" evidence="2">
    <location>
        <begin position="572"/>
        <end position="593"/>
    </location>
</feature>
<feature type="compositionally biased region" description="Basic and acidic residues" evidence="2">
    <location>
        <begin position="539"/>
        <end position="549"/>
    </location>
</feature>
<reference evidence="3" key="2">
    <citation type="journal article" date="2019" name="IMA Fungus">
        <title>Genome sequencing and comparison of five Tilletia species to identify candidate genes for the detection of regulated species infecting wheat.</title>
        <authorList>
            <person name="Nguyen H.D.T."/>
            <person name="Sultana T."/>
            <person name="Kesanakurti P."/>
            <person name="Hambleton S."/>
        </authorList>
    </citation>
    <scope>NUCLEOTIDE SEQUENCE</scope>
    <source>
        <strain evidence="3">DAOMC 236416</strain>
    </source>
</reference>
<feature type="region of interest" description="Disordered" evidence="2">
    <location>
        <begin position="278"/>
        <end position="330"/>
    </location>
</feature>
<dbReference type="Proteomes" id="UP000077521">
    <property type="component" value="Unassembled WGS sequence"/>
</dbReference>
<feature type="region of interest" description="Disordered" evidence="2">
    <location>
        <begin position="504"/>
        <end position="549"/>
    </location>
</feature>
<feature type="coiled-coil region" evidence="1">
    <location>
        <begin position="150"/>
        <end position="177"/>
    </location>
</feature>
<keyword evidence="1" id="KW-0175">Coiled coil</keyword>
<evidence type="ECO:0000313" key="4">
    <source>
        <dbReference type="Proteomes" id="UP000077521"/>
    </source>
</evidence>
<dbReference type="EMBL" id="LWDF02001076">
    <property type="protein sequence ID" value="KAE8240480.1"/>
    <property type="molecule type" value="Genomic_DNA"/>
</dbReference>
<feature type="region of interest" description="Disordered" evidence="2">
    <location>
        <begin position="1"/>
        <end position="109"/>
    </location>
</feature>
<sequence length="617" mass="64942">MLATGREASGSSSRASGSSDGLGHGPTSSSSSKTKSKSSVNIPSRPVSPALSAYDASAPSQLMPLPPTPPPTTPGAESTAPSVSHHRPAADQPPRRKKQKTHRHDDPPLFIPPIITNPAQFASASTHTSAIPAACQTQLAAQQLQIRHAHDELRVDMATLTLQRKELKHAREILNEKIATITHRMETRRQHQQAENLPMRTAKLIMPQGTKKPVVKSDRIAQICFNRERTHPSADSLNGLALLNRSKPSPAASTSTSNLSHPDDLLVHEALQRYLYPANLDRSNSLHPRPKPRIRNPQPKKSASSQADANAQHSSSKEVCRPHTESNSHAPGALASITEVSEVPSSAYEPVLIPPHAGPPSLPSGTEPSTTNQTNSQADAGTEDRWHSFIEELLAAAQAAPAPSTQDQSTTSSSTAAQHASILSLVSSGSAAPVPSSAVVLQDDIVAPSAHHTHSDAISNVPFSDAAWDIFASAAAIGNVSSSHGGEVDISQAFMHGLVTSQPANGQEQQQGQHGNALLSASGTGFPDPHVLGGDDDGGGEHHQDHLGESHHHAICGSDEAEAEAGMLLLRASGGRGTGRGGAADTGMEAELSPSKRRVEDIDMNLDFDTLMERLAG</sequence>
<feature type="compositionally biased region" description="Low complexity" evidence="2">
    <location>
        <begin position="27"/>
        <end position="39"/>
    </location>
</feature>
<feature type="compositionally biased region" description="Basic and acidic residues" evidence="2">
    <location>
        <begin position="315"/>
        <end position="326"/>
    </location>
</feature>
<feature type="compositionally biased region" description="Low complexity" evidence="2">
    <location>
        <begin position="506"/>
        <end position="515"/>
    </location>
</feature>
<keyword evidence="4" id="KW-1185">Reference proteome</keyword>
<feature type="compositionally biased region" description="Pro residues" evidence="2">
    <location>
        <begin position="352"/>
        <end position="362"/>
    </location>
</feature>
<evidence type="ECO:0000313" key="3">
    <source>
        <dbReference type="EMBL" id="KAE8240480.1"/>
    </source>
</evidence>
<feature type="compositionally biased region" description="Gly residues" evidence="2">
    <location>
        <begin position="574"/>
        <end position="584"/>
    </location>
</feature>
<evidence type="ECO:0000256" key="1">
    <source>
        <dbReference type="SAM" id="Coils"/>
    </source>
</evidence>
<comment type="caution">
    <text evidence="3">The sequence shown here is derived from an EMBL/GenBank/DDBJ whole genome shotgun (WGS) entry which is preliminary data.</text>
</comment>
<evidence type="ECO:0000256" key="2">
    <source>
        <dbReference type="SAM" id="MobiDB-lite"/>
    </source>
</evidence>
<feature type="region of interest" description="Disordered" evidence="2">
    <location>
        <begin position="349"/>
        <end position="382"/>
    </location>
</feature>
<reference evidence="3" key="1">
    <citation type="submission" date="2016-04" db="EMBL/GenBank/DDBJ databases">
        <authorList>
            <person name="Nguyen H.D."/>
            <person name="Samba Siva P."/>
            <person name="Cullis J."/>
            <person name="Levesque C.A."/>
            <person name="Hambleton S."/>
        </authorList>
    </citation>
    <scope>NUCLEOTIDE SEQUENCE</scope>
    <source>
        <strain evidence="3">DAOMC 236416</strain>
    </source>
</reference>
<feature type="compositionally biased region" description="Polar residues" evidence="2">
    <location>
        <begin position="299"/>
        <end position="314"/>
    </location>
</feature>